<dbReference type="PANTHER" id="PTHR10367:SF9">
    <property type="entry name" value="DUAL-SPECIFICITY PHOSPHATASE 11 (RNA_RNP COMPLEX 1-INTERACTING)"/>
    <property type="match status" value="1"/>
</dbReference>
<dbReference type="InterPro" id="IPR051029">
    <property type="entry name" value="mRNA_Capping_Enz/RNA_Phosphat"/>
</dbReference>
<dbReference type="Pfam" id="PF00782">
    <property type="entry name" value="DSPc"/>
    <property type="match status" value="1"/>
</dbReference>
<name>A0A8S0Z3N7_ARCPL</name>
<organism evidence="3 4">
    <name type="scientific">Arctia plantaginis</name>
    <name type="common">Wood tiger moth</name>
    <name type="synonym">Phalaena plantaginis</name>
    <dbReference type="NCBI Taxonomy" id="874455"/>
    <lineage>
        <taxon>Eukaryota</taxon>
        <taxon>Metazoa</taxon>
        <taxon>Ecdysozoa</taxon>
        <taxon>Arthropoda</taxon>
        <taxon>Hexapoda</taxon>
        <taxon>Insecta</taxon>
        <taxon>Pterygota</taxon>
        <taxon>Neoptera</taxon>
        <taxon>Endopterygota</taxon>
        <taxon>Lepidoptera</taxon>
        <taxon>Glossata</taxon>
        <taxon>Ditrysia</taxon>
        <taxon>Noctuoidea</taxon>
        <taxon>Erebidae</taxon>
        <taxon>Arctiinae</taxon>
        <taxon>Arctia</taxon>
    </lineage>
</organism>
<dbReference type="InterPro" id="IPR029021">
    <property type="entry name" value="Prot-tyrosine_phosphatase-like"/>
</dbReference>
<feature type="domain" description="Tyrosine specific protein phosphatases" evidence="2">
    <location>
        <begin position="99"/>
        <end position="155"/>
    </location>
</feature>
<protein>
    <recommendedName>
        <fullName evidence="2">Tyrosine specific protein phosphatases domain-containing protein</fullName>
    </recommendedName>
</protein>
<feature type="compositionally biased region" description="Basic and acidic residues" evidence="1">
    <location>
        <begin position="250"/>
        <end position="268"/>
    </location>
</feature>
<comment type="caution">
    <text evidence="3">The sequence shown here is derived from an EMBL/GenBank/DDBJ whole genome shotgun (WGS) entry which is preliminary data.</text>
</comment>
<dbReference type="InterPro" id="IPR016130">
    <property type="entry name" value="Tyr_Pase_AS"/>
</dbReference>
<dbReference type="GO" id="GO:0004651">
    <property type="term" value="F:polynucleotide 5'-phosphatase activity"/>
    <property type="evidence" value="ECO:0007669"/>
    <property type="project" value="TreeGrafter"/>
</dbReference>
<dbReference type="PROSITE" id="PS50056">
    <property type="entry name" value="TYR_PHOSPHATASE_2"/>
    <property type="match status" value="1"/>
</dbReference>
<dbReference type="SUPFAM" id="SSF52799">
    <property type="entry name" value="(Phosphotyrosine protein) phosphatases II"/>
    <property type="match status" value="1"/>
</dbReference>
<dbReference type="PROSITE" id="PS00383">
    <property type="entry name" value="TYR_PHOSPHATASE_1"/>
    <property type="match status" value="1"/>
</dbReference>
<dbReference type="Proteomes" id="UP000494106">
    <property type="component" value="Unassembled WGS sequence"/>
</dbReference>
<dbReference type="OrthoDB" id="428974at2759"/>
<evidence type="ECO:0000256" key="1">
    <source>
        <dbReference type="SAM" id="MobiDB-lite"/>
    </source>
</evidence>
<proteinExistence type="predicted"/>
<dbReference type="Gene3D" id="3.90.190.10">
    <property type="entry name" value="Protein tyrosine phosphatase superfamily"/>
    <property type="match status" value="1"/>
</dbReference>
<dbReference type="PANTHER" id="PTHR10367">
    <property type="entry name" value="MRNA-CAPPING ENZYME"/>
    <property type="match status" value="1"/>
</dbReference>
<dbReference type="InterPro" id="IPR000340">
    <property type="entry name" value="Dual-sp_phosphatase_cat-dom"/>
</dbReference>
<evidence type="ECO:0000259" key="2">
    <source>
        <dbReference type="PROSITE" id="PS50056"/>
    </source>
</evidence>
<feature type="region of interest" description="Disordered" evidence="1">
    <location>
        <begin position="242"/>
        <end position="282"/>
    </location>
</feature>
<accession>A0A8S0Z3N7</accession>
<dbReference type="AlphaFoldDB" id="A0A8S0Z3N7"/>
<dbReference type="EMBL" id="CADEBC010000232">
    <property type="protein sequence ID" value="CAB3227035.1"/>
    <property type="molecule type" value="Genomic_DNA"/>
</dbReference>
<gene>
    <name evidence="3" type="ORF">APLA_LOCUS3204</name>
</gene>
<dbReference type="InterPro" id="IPR000387">
    <property type="entry name" value="Tyr_Pase_dom"/>
</dbReference>
<sequence length="282" mass="32811">MSAIPDRWIPYKACGNVIEGTRFICFKVPLKKSIQTKIRAIKEIWDIPALLNKIPNLGAVIDLTNTRRYYNPAEFQAAGVLYKKILMPGRVIPAEHKVTEFMDAIDEFLGKDGESLIGIHCTHGLNRTGYMVCRYMRDRLGVPAKDAIKRFENARGYPIERDIFIADLLGKPSIKSSDTQGKYETEALRQRDRFNKHNQTCRCSRTCSKYKYSSNRRYNNSYDSRSSGNDCRNYNWRDRGSHQSNCRNKNYSDRTEQSRERPEKRRTSSESSDSSFDFKYDY</sequence>
<keyword evidence="4" id="KW-1185">Reference proteome</keyword>
<evidence type="ECO:0000313" key="4">
    <source>
        <dbReference type="Proteomes" id="UP000494106"/>
    </source>
</evidence>
<reference evidence="3 4" key="1">
    <citation type="submission" date="2020-04" db="EMBL/GenBank/DDBJ databases">
        <authorList>
            <person name="Wallbank WR R."/>
            <person name="Pardo Diaz C."/>
            <person name="Kozak K."/>
            <person name="Martin S."/>
            <person name="Jiggins C."/>
            <person name="Moest M."/>
            <person name="Warren A I."/>
            <person name="Byers J.R.P. K."/>
            <person name="Montejo-Kovacevich G."/>
            <person name="Yen C E."/>
        </authorList>
    </citation>
    <scope>NUCLEOTIDE SEQUENCE [LARGE SCALE GENOMIC DNA]</scope>
</reference>
<evidence type="ECO:0000313" key="3">
    <source>
        <dbReference type="EMBL" id="CAB3227035.1"/>
    </source>
</evidence>